<keyword evidence="2 4" id="KW-0863">Zinc-finger</keyword>
<feature type="domain" description="RING-type" evidence="6">
    <location>
        <begin position="120"/>
        <end position="163"/>
    </location>
</feature>
<feature type="compositionally biased region" description="Polar residues" evidence="5">
    <location>
        <begin position="1"/>
        <end position="19"/>
    </location>
</feature>
<dbReference type="InterPro" id="IPR013083">
    <property type="entry name" value="Znf_RING/FYVE/PHD"/>
</dbReference>
<comment type="caution">
    <text evidence="7">The sequence shown here is derived from an EMBL/GenBank/DDBJ whole genome shotgun (WGS) entry which is preliminary data.</text>
</comment>
<keyword evidence="3" id="KW-0862">Zinc</keyword>
<sequence length="166" mass="17978">MESPTFSGDNGVRQSADGSSDNEEQEAAADFPEGASSDIEELEGASSSDNEEQESETEFLEGASDDMLEIVRILMDVFVGDDSQLALQIVRNLMDGVAGLEKRVFNSTAEPGRDDGYRGCAICLEDFQDGVEVAVMACSGQHEFHSGCIANWLRRSNTCPMCRHAL</sequence>
<dbReference type="GO" id="GO:0008270">
    <property type="term" value="F:zinc ion binding"/>
    <property type="evidence" value="ECO:0007669"/>
    <property type="project" value="UniProtKB-KW"/>
</dbReference>
<keyword evidence="1" id="KW-0479">Metal-binding</keyword>
<evidence type="ECO:0000256" key="1">
    <source>
        <dbReference type="ARBA" id="ARBA00022723"/>
    </source>
</evidence>
<dbReference type="ExpressionAtlas" id="A0A3L6EW77">
    <property type="expression patterns" value="baseline"/>
</dbReference>
<dbReference type="Pfam" id="PF13639">
    <property type="entry name" value="zf-RING_2"/>
    <property type="match status" value="1"/>
</dbReference>
<evidence type="ECO:0000256" key="2">
    <source>
        <dbReference type="ARBA" id="ARBA00022771"/>
    </source>
</evidence>
<proteinExistence type="predicted"/>
<dbReference type="EMBL" id="NCVQ01000005">
    <property type="protein sequence ID" value="PWZ25095.1"/>
    <property type="molecule type" value="Genomic_DNA"/>
</dbReference>
<dbReference type="SMART" id="SM00184">
    <property type="entry name" value="RING"/>
    <property type="match status" value="1"/>
</dbReference>
<evidence type="ECO:0000256" key="3">
    <source>
        <dbReference type="ARBA" id="ARBA00022833"/>
    </source>
</evidence>
<evidence type="ECO:0000256" key="5">
    <source>
        <dbReference type="SAM" id="MobiDB-lite"/>
    </source>
</evidence>
<dbReference type="CDD" id="cd16454">
    <property type="entry name" value="RING-H2_PA-TM-RING"/>
    <property type="match status" value="1"/>
</dbReference>
<feature type="region of interest" description="Disordered" evidence="5">
    <location>
        <begin position="1"/>
        <end position="62"/>
    </location>
</feature>
<organism evidence="7">
    <name type="scientific">Zea mays</name>
    <name type="common">Maize</name>
    <dbReference type="NCBI Taxonomy" id="4577"/>
    <lineage>
        <taxon>Eukaryota</taxon>
        <taxon>Viridiplantae</taxon>
        <taxon>Streptophyta</taxon>
        <taxon>Embryophyta</taxon>
        <taxon>Tracheophyta</taxon>
        <taxon>Spermatophyta</taxon>
        <taxon>Magnoliopsida</taxon>
        <taxon>Liliopsida</taxon>
        <taxon>Poales</taxon>
        <taxon>Poaceae</taxon>
        <taxon>PACMAD clade</taxon>
        <taxon>Panicoideae</taxon>
        <taxon>Andropogonodae</taxon>
        <taxon>Andropogoneae</taxon>
        <taxon>Tripsacinae</taxon>
        <taxon>Zea</taxon>
    </lineage>
</organism>
<reference evidence="7" key="1">
    <citation type="journal article" date="2018" name="Nat. Genet.">
        <title>Extensive intraspecific gene order and gene structural variations between Mo17 and other maize genomes.</title>
        <authorList>
            <person name="Sun S."/>
            <person name="Zhou Y."/>
            <person name="Chen J."/>
            <person name="Shi J."/>
            <person name="Zhao H."/>
            <person name="Zhao H."/>
            <person name="Song W."/>
            <person name="Zhang M."/>
            <person name="Cui Y."/>
            <person name="Dong X."/>
            <person name="Liu H."/>
            <person name="Ma X."/>
            <person name="Jiao Y."/>
            <person name="Wang B."/>
            <person name="Wei X."/>
            <person name="Stein J.C."/>
            <person name="Glaubitz J.C."/>
            <person name="Lu F."/>
            <person name="Yu G."/>
            <person name="Liang C."/>
            <person name="Fengler K."/>
            <person name="Li B."/>
            <person name="Rafalski A."/>
            <person name="Schnable P.S."/>
            <person name="Ware D.H."/>
            <person name="Buckler E.S."/>
            <person name="Lai J."/>
        </authorList>
    </citation>
    <scope>NUCLEOTIDE SEQUENCE [LARGE SCALE GENOMIC DNA]</scope>
    <source>
        <tissue evidence="7">Seedling</tissue>
    </source>
</reference>
<dbReference type="PROSITE" id="PS50089">
    <property type="entry name" value="ZF_RING_2"/>
    <property type="match status" value="1"/>
</dbReference>
<protein>
    <submittedName>
        <fullName evidence="7">E3 ubiquitin-protein ligase ZNRF3</fullName>
    </submittedName>
</protein>
<dbReference type="Proteomes" id="UP000251960">
    <property type="component" value="Chromosome 4"/>
</dbReference>
<evidence type="ECO:0000256" key="4">
    <source>
        <dbReference type="PROSITE-ProRule" id="PRU00175"/>
    </source>
</evidence>
<dbReference type="AlphaFoldDB" id="A0A3L6EW77"/>
<evidence type="ECO:0000313" key="7">
    <source>
        <dbReference type="EMBL" id="PWZ25095.1"/>
    </source>
</evidence>
<feature type="compositionally biased region" description="Acidic residues" evidence="5">
    <location>
        <begin position="38"/>
        <end position="62"/>
    </location>
</feature>
<gene>
    <name evidence="7" type="primary">ZNRF3</name>
    <name evidence="7" type="ORF">Zm00014a_034722</name>
</gene>
<dbReference type="InterPro" id="IPR051834">
    <property type="entry name" value="RING_finger_E3_ligase"/>
</dbReference>
<name>A0A3L6EW77_MAIZE</name>
<evidence type="ECO:0000259" key="6">
    <source>
        <dbReference type="PROSITE" id="PS50089"/>
    </source>
</evidence>
<dbReference type="PANTHER" id="PTHR45931:SF16">
    <property type="entry name" value="RING_U-BOX SUPERFAMILY PROTEIN"/>
    <property type="match status" value="1"/>
</dbReference>
<dbReference type="Gene3D" id="3.30.40.10">
    <property type="entry name" value="Zinc/RING finger domain, C3HC4 (zinc finger)"/>
    <property type="match status" value="1"/>
</dbReference>
<accession>A0A3L6EW77</accession>
<dbReference type="InterPro" id="IPR001841">
    <property type="entry name" value="Znf_RING"/>
</dbReference>
<dbReference type="SUPFAM" id="SSF57850">
    <property type="entry name" value="RING/U-box"/>
    <property type="match status" value="1"/>
</dbReference>
<dbReference type="PANTHER" id="PTHR45931">
    <property type="entry name" value="SI:CH211-59O9.10"/>
    <property type="match status" value="1"/>
</dbReference>